<dbReference type="GO" id="GO:0004553">
    <property type="term" value="F:hydrolase activity, hydrolyzing O-glycosyl compounds"/>
    <property type="evidence" value="ECO:0007669"/>
    <property type="project" value="InterPro"/>
</dbReference>
<dbReference type="Pfam" id="PF26113">
    <property type="entry name" value="GH16_XgeA"/>
    <property type="match status" value="3"/>
</dbReference>
<dbReference type="GO" id="GO:0009251">
    <property type="term" value="P:glucan catabolic process"/>
    <property type="evidence" value="ECO:0007669"/>
    <property type="project" value="TreeGrafter"/>
</dbReference>
<sequence length="580" mass="63317">MYQGDSFLNDWDFMQGADPTRGSVNYQARADAIAKNLAYVQDDGTTVLAVDDTTWLPMKAKRDSVRISTKKKYNGGLFIADFFAMPRGCSVWPAYWSVGPRWPAGGEIDILEGVHDQPFNQYTVHTGPGCNLTVEGIPASGRLASTQCATMDNDNTGCAFVDQDSRSYGKGFNLIAGGVYAHLWDSTGIKIWHFPRTEIPADILAKTPDPSKWKDPVAYFPASSCDMPSHFYEHSLVLDTTLCGDWGAPTYQSAGCPGTCDDAVMDPRNYAFAKWKINYIAVYRLPSLQKTRGSRNTHTPSLKTPLRRHTRILQNRNNNNTKTFTLTDMYTGTGFLNGWDFFSGPDPTHGNVKYQTKADAIAKGLAFVQDDGATTLAVDDKSVIPAGGRRDSSLGPNWPAGGEIDILEGVHDQPTNQYTLHTSPGCTLSTGNVKVSSNVFNKQCASSGNSNTGCGFIDTDSRTYGKGFNALGGGVYAHLWNKEGIKVWHFARNEIPADIEVKKPNPSSWGPPAAFWSTSTCDMASHFHDHALVLDTTLCGDFAGATFSQAGCPGTCAQAVSDPNNYRLAKWKLNYIAVYQ</sequence>
<accession>A0A9P7K6H9</accession>
<dbReference type="OrthoDB" id="192832at2759"/>
<comment type="caution">
    <text evidence="2">The sequence shown here is derived from an EMBL/GenBank/DDBJ whole genome shotgun (WGS) entry which is preliminary data.</text>
</comment>
<dbReference type="EMBL" id="JABCKI010005779">
    <property type="protein sequence ID" value="KAG5638144.1"/>
    <property type="molecule type" value="Genomic_DNA"/>
</dbReference>
<dbReference type="Gene3D" id="2.60.120.200">
    <property type="match status" value="3"/>
</dbReference>
<dbReference type="InterPro" id="IPR000757">
    <property type="entry name" value="Beta-glucanase-like"/>
</dbReference>
<dbReference type="InterPro" id="IPR050546">
    <property type="entry name" value="Glycosyl_Hydrlase_16"/>
</dbReference>
<dbReference type="SUPFAM" id="SSF49899">
    <property type="entry name" value="Concanavalin A-like lectins/glucanases"/>
    <property type="match status" value="2"/>
</dbReference>
<gene>
    <name evidence="2" type="ORF">H0H81_001663</name>
</gene>
<reference evidence="2" key="1">
    <citation type="submission" date="2021-02" db="EMBL/GenBank/DDBJ databases">
        <authorList>
            <person name="Nieuwenhuis M."/>
            <person name="Van De Peppel L.J.J."/>
        </authorList>
    </citation>
    <scope>NUCLEOTIDE SEQUENCE</scope>
    <source>
        <strain evidence="2">D49</strain>
    </source>
</reference>
<evidence type="ECO:0000313" key="2">
    <source>
        <dbReference type="EMBL" id="KAG5638144.1"/>
    </source>
</evidence>
<evidence type="ECO:0000259" key="1">
    <source>
        <dbReference type="PROSITE" id="PS51762"/>
    </source>
</evidence>
<dbReference type="PANTHER" id="PTHR10963:SF24">
    <property type="entry name" value="GLYCOSIDASE C21B10.07-RELATED"/>
    <property type="match status" value="1"/>
</dbReference>
<organism evidence="2 3">
    <name type="scientific">Sphagnurus paluster</name>
    <dbReference type="NCBI Taxonomy" id="117069"/>
    <lineage>
        <taxon>Eukaryota</taxon>
        <taxon>Fungi</taxon>
        <taxon>Dikarya</taxon>
        <taxon>Basidiomycota</taxon>
        <taxon>Agaricomycotina</taxon>
        <taxon>Agaricomycetes</taxon>
        <taxon>Agaricomycetidae</taxon>
        <taxon>Agaricales</taxon>
        <taxon>Tricholomatineae</taxon>
        <taxon>Lyophyllaceae</taxon>
        <taxon>Sphagnurus</taxon>
    </lineage>
</organism>
<dbReference type="PROSITE" id="PS51762">
    <property type="entry name" value="GH16_2"/>
    <property type="match status" value="1"/>
</dbReference>
<evidence type="ECO:0000313" key="3">
    <source>
        <dbReference type="Proteomes" id="UP000717328"/>
    </source>
</evidence>
<dbReference type="AlphaFoldDB" id="A0A9P7K6H9"/>
<proteinExistence type="predicted"/>
<reference evidence="2" key="2">
    <citation type="submission" date="2021-10" db="EMBL/GenBank/DDBJ databases">
        <title>Phylogenomics reveals ancestral predisposition of the termite-cultivated fungus Termitomyces towards a domesticated lifestyle.</title>
        <authorList>
            <person name="Auxier B."/>
            <person name="Grum-Grzhimaylo A."/>
            <person name="Cardenas M.E."/>
            <person name="Lodge J.D."/>
            <person name="Laessoe T."/>
            <person name="Pedersen O."/>
            <person name="Smith M.E."/>
            <person name="Kuyper T.W."/>
            <person name="Franco-Molano E.A."/>
            <person name="Baroni T.J."/>
            <person name="Aanen D.K."/>
        </authorList>
    </citation>
    <scope>NUCLEOTIDE SEQUENCE</scope>
    <source>
        <strain evidence="2">D49</strain>
    </source>
</reference>
<dbReference type="Proteomes" id="UP000717328">
    <property type="component" value="Unassembled WGS sequence"/>
</dbReference>
<name>A0A9P7K6H9_9AGAR</name>
<dbReference type="InterPro" id="IPR013320">
    <property type="entry name" value="ConA-like_dom_sf"/>
</dbReference>
<protein>
    <recommendedName>
        <fullName evidence="1">GH16 domain-containing protein</fullName>
    </recommendedName>
</protein>
<dbReference type="PANTHER" id="PTHR10963">
    <property type="entry name" value="GLYCOSYL HYDROLASE-RELATED"/>
    <property type="match status" value="1"/>
</dbReference>
<keyword evidence="3" id="KW-1185">Reference proteome</keyword>
<feature type="domain" description="GH16" evidence="1">
    <location>
        <begin position="1"/>
        <end position="288"/>
    </location>
</feature>
<dbReference type="CDD" id="cd02181">
    <property type="entry name" value="GH16_fungal_Lam16A_glucanase"/>
    <property type="match status" value="2"/>
</dbReference>